<reference evidence="5" key="2">
    <citation type="submission" date="2020-09" db="EMBL/GenBank/DDBJ databases">
        <authorList>
            <person name="Sun Q."/>
            <person name="Kim S."/>
        </authorList>
    </citation>
    <scope>NUCLEOTIDE SEQUENCE</scope>
    <source>
        <strain evidence="5">KCTC 22169</strain>
    </source>
</reference>
<dbReference type="GO" id="GO:0003700">
    <property type="term" value="F:DNA-binding transcription factor activity"/>
    <property type="evidence" value="ECO:0007669"/>
    <property type="project" value="InterPro"/>
</dbReference>
<dbReference type="SMART" id="SM00347">
    <property type="entry name" value="HTH_MARR"/>
    <property type="match status" value="1"/>
</dbReference>
<feature type="domain" description="HTH marR-type" evidence="4">
    <location>
        <begin position="7"/>
        <end position="139"/>
    </location>
</feature>
<dbReference type="GO" id="GO:0003677">
    <property type="term" value="F:DNA binding"/>
    <property type="evidence" value="ECO:0007669"/>
    <property type="project" value="UniProtKB-KW"/>
</dbReference>
<proteinExistence type="predicted"/>
<evidence type="ECO:0000256" key="3">
    <source>
        <dbReference type="ARBA" id="ARBA00023163"/>
    </source>
</evidence>
<dbReference type="Pfam" id="PF01047">
    <property type="entry name" value="MarR"/>
    <property type="match status" value="1"/>
</dbReference>
<dbReference type="Proteomes" id="UP000626148">
    <property type="component" value="Unassembled WGS sequence"/>
</dbReference>
<reference evidence="5" key="1">
    <citation type="journal article" date="2014" name="Int. J. Syst. Evol. Microbiol.">
        <title>Complete genome sequence of Corynebacterium casei LMG S-19264T (=DSM 44701T), isolated from a smear-ripened cheese.</title>
        <authorList>
            <consortium name="US DOE Joint Genome Institute (JGI-PGF)"/>
            <person name="Walter F."/>
            <person name="Albersmeier A."/>
            <person name="Kalinowski J."/>
            <person name="Ruckert C."/>
        </authorList>
    </citation>
    <scope>NUCLEOTIDE SEQUENCE</scope>
    <source>
        <strain evidence="5">KCTC 22169</strain>
    </source>
</reference>
<dbReference type="AlphaFoldDB" id="A0A918KDP7"/>
<dbReference type="EMBL" id="BMXR01000006">
    <property type="protein sequence ID" value="GGX58248.1"/>
    <property type="molecule type" value="Genomic_DNA"/>
</dbReference>
<evidence type="ECO:0000313" key="6">
    <source>
        <dbReference type="Proteomes" id="UP000626148"/>
    </source>
</evidence>
<dbReference type="InterPro" id="IPR036390">
    <property type="entry name" value="WH_DNA-bd_sf"/>
</dbReference>
<sequence length="141" mass="16625">MVELNRRESLGWHVAVLARKMAARLDSELKKYDLKISYWPTLFLLWEQEGLSQTELAKACMTEHYTTTRILDKLEILGLIERRTDPNSRRTFRIYLTEKGRALEKPLTDLARRVNDHYLSRLPKENQDAFIGMMQDINEAD</sequence>
<comment type="caution">
    <text evidence="5">The sequence shown here is derived from an EMBL/GenBank/DDBJ whole genome shotgun (WGS) entry which is preliminary data.</text>
</comment>
<dbReference type="Gene3D" id="1.10.10.10">
    <property type="entry name" value="Winged helix-like DNA-binding domain superfamily/Winged helix DNA-binding domain"/>
    <property type="match status" value="1"/>
</dbReference>
<organism evidence="5 6">
    <name type="scientific">Saccharospirillum salsuginis</name>
    <dbReference type="NCBI Taxonomy" id="418750"/>
    <lineage>
        <taxon>Bacteria</taxon>
        <taxon>Pseudomonadati</taxon>
        <taxon>Pseudomonadota</taxon>
        <taxon>Gammaproteobacteria</taxon>
        <taxon>Oceanospirillales</taxon>
        <taxon>Saccharospirillaceae</taxon>
        <taxon>Saccharospirillum</taxon>
    </lineage>
</organism>
<dbReference type="InterPro" id="IPR036388">
    <property type="entry name" value="WH-like_DNA-bd_sf"/>
</dbReference>
<dbReference type="RefSeq" id="WP_229805356.1">
    <property type="nucleotide sequence ID" value="NZ_BMXR01000006.1"/>
</dbReference>
<dbReference type="PANTHER" id="PTHR42756:SF1">
    <property type="entry name" value="TRANSCRIPTIONAL REPRESSOR OF EMRAB OPERON"/>
    <property type="match status" value="1"/>
</dbReference>
<accession>A0A918KDP7</accession>
<protein>
    <submittedName>
        <fullName evidence="5">MarR family transcriptional regulator</fullName>
    </submittedName>
</protein>
<keyword evidence="1" id="KW-0805">Transcription regulation</keyword>
<keyword evidence="6" id="KW-1185">Reference proteome</keyword>
<evidence type="ECO:0000256" key="1">
    <source>
        <dbReference type="ARBA" id="ARBA00023015"/>
    </source>
</evidence>
<dbReference type="SUPFAM" id="SSF46785">
    <property type="entry name" value="Winged helix' DNA-binding domain"/>
    <property type="match status" value="1"/>
</dbReference>
<evidence type="ECO:0000313" key="5">
    <source>
        <dbReference type="EMBL" id="GGX58248.1"/>
    </source>
</evidence>
<evidence type="ECO:0000259" key="4">
    <source>
        <dbReference type="PROSITE" id="PS50995"/>
    </source>
</evidence>
<dbReference type="PRINTS" id="PR00598">
    <property type="entry name" value="HTHMARR"/>
</dbReference>
<keyword evidence="2" id="KW-0238">DNA-binding</keyword>
<evidence type="ECO:0000256" key="2">
    <source>
        <dbReference type="ARBA" id="ARBA00023125"/>
    </source>
</evidence>
<gene>
    <name evidence="5" type="ORF">GCM10007392_27560</name>
</gene>
<name>A0A918KDP7_9GAMM</name>
<dbReference type="PANTHER" id="PTHR42756">
    <property type="entry name" value="TRANSCRIPTIONAL REGULATOR, MARR"/>
    <property type="match status" value="1"/>
</dbReference>
<dbReference type="PROSITE" id="PS50995">
    <property type="entry name" value="HTH_MARR_2"/>
    <property type="match status" value="1"/>
</dbReference>
<dbReference type="InterPro" id="IPR000835">
    <property type="entry name" value="HTH_MarR-typ"/>
</dbReference>
<keyword evidence="3" id="KW-0804">Transcription</keyword>